<dbReference type="PANTHER" id="PTHR43179">
    <property type="entry name" value="RHAMNOSYLTRANSFERASE WBBL"/>
    <property type="match status" value="1"/>
</dbReference>
<dbReference type="CDD" id="cd04186">
    <property type="entry name" value="GT_2_like_c"/>
    <property type="match status" value="1"/>
</dbReference>
<dbReference type="KEGG" id="pgin:FRZ67_14020"/>
<dbReference type="OrthoDB" id="9771846at2"/>
<dbReference type="Proteomes" id="UP000321533">
    <property type="component" value="Chromosome"/>
</dbReference>
<dbReference type="RefSeq" id="WP_147190290.1">
    <property type="nucleotide sequence ID" value="NZ_CP042435.1"/>
</dbReference>
<dbReference type="PANTHER" id="PTHR43179:SF7">
    <property type="entry name" value="RHAMNOSYLTRANSFERASE WBBL"/>
    <property type="match status" value="1"/>
</dbReference>
<dbReference type="Pfam" id="PF00535">
    <property type="entry name" value="Glycos_transf_2"/>
    <property type="match status" value="1"/>
</dbReference>
<sequence length="436" mass="49152">MNLSVIIVSYNVKYFLEQCLCAVERAIANIRSEVIVVDNNSSDGTVEYLQQKYPWVNFVCNEKNEGFAKANNKALSKCNGEFVLYLNPDTIIPENILVDSLAFFKTHNDAGAIGVHMIDGRGVFLPESKRAYPSPLVAFFKLSGLSALFPSSGFFNKYALGNLDKNTIHEVDVLSGAFMMVRKSILQELSGFDESFFMYGEDIDLSYRIQQLGKKNYYLGNLNMIHFKGESTGNSKRKHTRIFYNAMNVFVTKHYTGINAWALKIFLYTGIFLRAVISFLGLPIKIIMNDIRQALKEDQVNVYLVGDASSAEEAKRIMLKHKLQKTFKGSLLIEKRDIYIPTKGSEIIFCTGALSFADTIGIITKYPKKNKYMWHGLDSNSIVFSTDKNECGTVYSIEEVKSDIKNRTAEPEFISGNCLRYADSDKNVQVSNTTKA</sequence>
<dbReference type="InterPro" id="IPR029044">
    <property type="entry name" value="Nucleotide-diphossugar_trans"/>
</dbReference>
<feature type="domain" description="Glycosyltransferase 2-like" evidence="1">
    <location>
        <begin position="4"/>
        <end position="189"/>
    </location>
</feature>
<reference evidence="2 3" key="1">
    <citation type="journal article" date="2016" name="Int. J. Syst. Evol. Microbiol.">
        <title>Panacibacter ginsenosidivorans gen. nov., sp. nov., with ginsenoside converting activity isolated from soil of a ginseng field.</title>
        <authorList>
            <person name="Siddiqi M.Z."/>
            <person name="Muhammad Shafi S."/>
            <person name="Choi K.D."/>
            <person name="Im W.T."/>
        </authorList>
    </citation>
    <scope>NUCLEOTIDE SEQUENCE [LARGE SCALE GENOMIC DNA]</scope>
    <source>
        <strain evidence="2 3">Gsoil1550</strain>
    </source>
</reference>
<dbReference type="GO" id="GO:0016740">
    <property type="term" value="F:transferase activity"/>
    <property type="evidence" value="ECO:0007669"/>
    <property type="project" value="UniProtKB-KW"/>
</dbReference>
<dbReference type="SUPFAM" id="SSF53448">
    <property type="entry name" value="Nucleotide-diphospho-sugar transferases"/>
    <property type="match status" value="1"/>
</dbReference>
<dbReference type="EMBL" id="CP042435">
    <property type="protein sequence ID" value="QEC68363.1"/>
    <property type="molecule type" value="Genomic_DNA"/>
</dbReference>
<dbReference type="Gene3D" id="3.90.550.10">
    <property type="entry name" value="Spore Coat Polysaccharide Biosynthesis Protein SpsA, Chain A"/>
    <property type="match status" value="1"/>
</dbReference>
<evidence type="ECO:0000259" key="1">
    <source>
        <dbReference type="Pfam" id="PF00535"/>
    </source>
</evidence>
<protein>
    <submittedName>
        <fullName evidence="2">Glycosyltransferase family 2 protein</fullName>
    </submittedName>
</protein>
<proteinExistence type="predicted"/>
<gene>
    <name evidence="2" type="ORF">FRZ67_14020</name>
</gene>
<accession>A0A5B8VBI4</accession>
<name>A0A5B8VBI4_9BACT</name>
<evidence type="ECO:0000313" key="3">
    <source>
        <dbReference type="Proteomes" id="UP000321533"/>
    </source>
</evidence>
<keyword evidence="3" id="KW-1185">Reference proteome</keyword>
<organism evidence="2 3">
    <name type="scientific">Panacibacter ginsenosidivorans</name>
    <dbReference type="NCBI Taxonomy" id="1813871"/>
    <lineage>
        <taxon>Bacteria</taxon>
        <taxon>Pseudomonadati</taxon>
        <taxon>Bacteroidota</taxon>
        <taxon>Chitinophagia</taxon>
        <taxon>Chitinophagales</taxon>
        <taxon>Chitinophagaceae</taxon>
        <taxon>Panacibacter</taxon>
    </lineage>
</organism>
<evidence type="ECO:0000313" key="2">
    <source>
        <dbReference type="EMBL" id="QEC68363.1"/>
    </source>
</evidence>
<dbReference type="AlphaFoldDB" id="A0A5B8VBI4"/>
<dbReference type="InterPro" id="IPR001173">
    <property type="entry name" value="Glyco_trans_2-like"/>
</dbReference>
<keyword evidence="2" id="KW-0808">Transferase</keyword>